<dbReference type="OrthoDB" id="2016582at2759"/>
<sequence>MYPLRWYDLGTAKVGRRGRRAAGGAPPHTKRHRLPLFTRPAIDTYPLSRLIALAEILVNEWSAIILHLSESGACECLGSRALFSANVPCTLKHSGFSRSVGKRPNGLTLIPWQRGRCLIWNATCVNTFAVLHLNNTLRAVASEAESADKQKHLKCIILKVIYLFIPVACEIAGPWGSEAKTFLKELGRRLRNKEDDPCSGSYQLQTLYVAIQRGNPSSVMGMFGPDRIRGDIFVS</sequence>
<organism evidence="1 2">
    <name type="scientific">Eumeta variegata</name>
    <name type="common">Bagworm moth</name>
    <name type="synonym">Eumeta japonica</name>
    <dbReference type="NCBI Taxonomy" id="151549"/>
    <lineage>
        <taxon>Eukaryota</taxon>
        <taxon>Metazoa</taxon>
        <taxon>Ecdysozoa</taxon>
        <taxon>Arthropoda</taxon>
        <taxon>Hexapoda</taxon>
        <taxon>Insecta</taxon>
        <taxon>Pterygota</taxon>
        <taxon>Neoptera</taxon>
        <taxon>Endopterygota</taxon>
        <taxon>Lepidoptera</taxon>
        <taxon>Glossata</taxon>
        <taxon>Ditrysia</taxon>
        <taxon>Tineoidea</taxon>
        <taxon>Psychidae</taxon>
        <taxon>Oiketicinae</taxon>
        <taxon>Eumeta</taxon>
    </lineage>
</organism>
<accession>A0A4C1WC98</accession>
<comment type="caution">
    <text evidence="1">The sequence shown here is derived from an EMBL/GenBank/DDBJ whole genome shotgun (WGS) entry which is preliminary data.</text>
</comment>
<keyword evidence="2" id="KW-1185">Reference proteome</keyword>
<proteinExistence type="predicted"/>
<dbReference type="Proteomes" id="UP000299102">
    <property type="component" value="Unassembled WGS sequence"/>
</dbReference>
<dbReference type="EMBL" id="BGZK01000517">
    <property type="protein sequence ID" value="GBP48102.1"/>
    <property type="molecule type" value="Genomic_DNA"/>
</dbReference>
<gene>
    <name evidence="1" type="ORF">EVAR_74607_1</name>
</gene>
<protein>
    <submittedName>
        <fullName evidence="1">Uncharacterized protein</fullName>
    </submittedName>
</protein>
<dbReference type="AlphaFoldDB" id="A0A4C1WC98"/>
<evidence type="ECO:0000313" key="1">
    <source>
        <dbReference type="EMBL" id="GBP48102.1"/>
    </source>
</evidence>
<evidence type="ECO:0000313" key="2">
    <source>
        <dbReference type="Proteomes" id="UP000299102"/>
    </source>
</evidence>
<reference evidence="1 2" key="1">
    <citation type="journal article" date="2019" name="Commun. Biol.">
        <title>The bagworm genome reveals a unique fibroin gene that provides high tensile strength.</title>
        <authorList>
            <person name="Kono N."/>
            <person name="Nakamura H."/>
            <person name="Ohtoshi R."/>
            <person name="Tomita M."/>
            <person name="Numata K."/>
            <person name="Arakawa K."/>
        </authorList>
    </citation>
    <scope>NUCLEOTIDE SEQUENCE [LARGE SCALE GENOMIC DNA]</scope>
</reference>
<name>A0A4C1WC98_EUMVA</name>